<keyword evidence="8" id="KW-1185">Reference proteome</keyword>
<dbReference type="InterPro" id="IPR020845">
    <property type="entry name" value="AMP-binding_CS"/>
</dbReference>
<evidence type="ECO:0000256" key="1">
    <source>
        <dbReference type="ARBA" id="ARBA00006432"/>
    </source>
</evidence>
<reference evidence="7 8" key="1">
    <citation type="journal article" date="2015" name="Genome Biol. Evol.">
        <title>Phylogenomic analyses indicate that early fungi evolved digesting cell walls of algal ancestors of land plants.</title>
        <authorList>
            <person name="Chang Y."/>
            <person name="Wang S."/>
            <person name="Sekimoto S."/>
            <person name="Aerts A.L."/>
            <person name="Choi C."/>
            <person name="Clum A."/>
            <person name="LaButti K.M."/>
            <person name="Lindquist E.A."/>
            <person name="Yee Ngan C."/>
            <person name="Ohm R.A."/>
            <person name="Salamov A.A."/>
            <person name="Grigoriev I.V."/>
            <person name="Spatafora J.W."/>
            <person name="Berbee M.L."/>
        </authorList>
    </citation>
    <scope>NUCLEOTIDE SEQUENCE [LARGE SCALE GENOMIC DNA]</scope>
    <source>
        <strain evidence="7 8">NRRL 28638</strain>
    </source>
</reference>
<dbReference type="InterPro" id="IPR000873">
    <property type="entry name" value="AMP-dep_synth/lig_dom"/>
</dbReference>
<dbReference type="GO" id="GO:0005524">
    <property type="term" value="F:ATP binding"/>
    <property type="evidence" value="ECO:0007669"/>
    <property type="project" value="UniProtKB-KW"/>
</dbReference>
<evidence type="ECO:0000313" key="7">
    <source>
        <dbReference type="EMBL" id="KXN74738.1"/>
    </source>
</evidence>
<comment type="similarity">
    <text evidence="1">Belongs to the ATP-dependent AMP-binding enzyme family.</text>
</comment>
<dbReference type="NCBIfam" id="TIGR01217">
    <property type="entry name" value="ac_ac_CoA_syn"/>
    <property type="match status" value="1"/>
</dbReference>
<dbReference type="GO" id="GO:0030729">
    <property type="term" value="F:acetoacetate-CoA ligase activity"/>
    <property type="evidence" value="ECO:0007669"/>
    <property type="project" value="InterPro"/>
</dbReference>
<dbReference type="SUPFAM" id="SSF56801">
    <property type="entry name" value="Acetyl-CoA synthetase-like"/>
    <property type="match status" value="1"/>
</dbReference>
<sequence length="671" mass="74996">MTAPNLSQVPPLLWSPSTETQKDTELYKFIDFINLKHSLKIADYNTLYLWSVTYISDFWSSVWEFTQIKSSSPYVQVVDETQNMETIPKWFEGARLNYAENILKWADVRGDEVAIYGSGEGQEKVSKLTWNQLKAQVTVVAHKLKEFGVGRGDRVVGYISNCPEAIVAMLATTSLGAIWSSTSPDFGPKAVLDRFSQIEPKVIFTVNAIVYNGKTHDHLKKVAEVTKNLPTLEKIIVIPFVPTYTMDLSSLDNNNALPYTDLFNNTEAVPELTYEQVSFDHPVYILFSSGTTGVPKCLVHSVGGMIIQHKKEHQLHGNLGPKDILLQYTTAGWMMWNWLIGALLVGSSIVTYDGSPFRPDPFVLFRLMEEVGVTAFGTSAKYIQSLQDQPLIPRDQHKLPTLHSIYSTGSPLKPEDYEYTYKSIHPNVCLGSITGGTDICSLFGAHNVNLPVYRGEIQCIGLGMKVESWSHSNTPVFDIPGDLVCTAAFPCMPVYLWNDPDNVKYRAAYFDTFPGVWCQGDYVQIGGQTGGLLMLGRSDGTLNPSGVRFGSAEIYNTLDIFPEIEDSVVIGQKIKDDERVILFIKTKEGYEFGQDLITRVKTHIRQVLSPRHVPCIILPTTDIPYTVNGKKVEVAVKKIINGYPLDKVEKGTLINPESLALYHNLPELKLE</sequence>
<dbReference type="Pfam" id="PF00501">
    <property type="entry name" value="AMP-binding"/>
    <property type="match status" value="1"/>
</dbReference>
<evidence type="ECO:0000313" key="8">
    <source>
        <dbReference type="Proteomes" id="UP000070444"/>
    </source>
</evidence>
<dbReference type="OrthoDB" id="10253869at2759"/>
<evidence type="ECO:0000256" key="3">
    <source>
        <dbReference type="ARBA" id="ARBA00022741"/>
    </source>
</evidence>
<keyword evidence="3" id="KW-0547">Nucleotide-binding</keyword>
<evidence type="ECO:0000259" key="5">
    <source>
        <dbReference type="Pfam" id="PF00501"/>
    </source>
</evidence>
<dbReference type="InterPro" id="IPR032387">
    <property type="entry name" value="ACAS_N"/>
</dbReference>
<keyword evidence="4" id="KW-0067">ATP-binding</keyword>
<organism evidence="7 8">
    <name type="scientific">Conidiobolus coronatus (strain ATCC 28846 / CBS 209.66 / NRRL 28638)</name>
    <name type="common">Delacroixia coronata</name>
    <dbReference type="NCBI Taxonomy" id="796925"/>
    <lineage>
        <taxon>Eukaryota</taxon>
        <taxon>Fungi</taxon>
        <taxon>Fungi incertae sedis</taxon>
        <taxon>Zoopagomycota</taxon>
        <taxon>Entomophthoromycotina</taxon>
        <taxon>Entomophthoromycetes</taxon>
        <taxon>Entomophthorales</taxon>
        <taxon>Ancylistaceae</taxon>
        <taxon>Conidiobolus</taxon>
    </lineage>
</organism>
<dbReference type="InterPro" id="IPR042099">
    <property type="entry name" value="ANL_N_sf"/>
</dbReference>
<feature type="domain" description="Acetyl-coenzyme A synthetase N-terminal" evidence="6">
    <location>
        <begin position="44"/>
        <end position="101"/>
    </location>
</feature>
<dbReference type="InterPro" id="IPR045851">
    <property type="entry name" value="AMP-bd_C_sf"/>
</dbReference>
<proteinExistence type="inferred from homology"/>
<dbReference type="OMA" id="DWYREWA"/>
<evidence type="ECO:0000256" key="4">
    <source>
        <dbReference type="ARBA" id="ARBA00022840"/>
    </source>
</evidence>
<dbReference type="Gene3D" id="3.30.300.30">
    <property type="match status" value="1"/>
</dbReference>
<dbReference type="PANTHER" id="PTHR42921:SF1">
    <property type="entry name" value="ACETOACETYL-COA SYNTHETASE"/>
    <property type="match status" value="1"/>
</dbReference>
<evidence type="ECO:0000256" key="2">
    <source>
        <dbReference type="ARBA" id="ARBA00022598"/>
    </source>
</evidence>
<dbReference type="Pfam" id="PF16177">
    <property type="entry name" value="ACAS_N"/>
    <property type="match status" value="1"/>
</dbReference>
<accession>A0A137PIB1</accession>
<dbReference type="PANTHER" id="PTHR42921">
    <property type="entry name" value="ACETOACETYL-COA SYNTHETASE"/>
    <property type="match status" value="1"/>
</dbReference>
<name>A0A137PIB1_CONC2</name>
<dbReference type="PROSITE" id="PS00455">
    <property type="entry name" value="AMP_BINDING"/>
    <property type="match status" value="1"/>
</dbReference>
<dbReference type="InterPro" id="IPR005914">
    <property type="entry name" value="Acac_CoA_synth"/>
</dbReference>
<dbReference type="Proteomes" id="UP000070444">
    <property type="component" value="Unassembled WGS sequence"/>
</dbReference>
<evidence type="ECO:0000259" key="6">
    <source>
        <dbReference type="Pfam" id="PF16177"/>
    </source>
</evidence>
<dbReference type="EMBL" id="KQ964421">
    <property type="protein sequence ID" value="KXN74738.1"/>
    <property type="molecule type" value="Genomic_DNA"/>
</dbReference>
<dbReference type="AlphaFoldDB" id="A0A137PIB1"/>
<protein>
    <submittedName>
        <fullName evidence="7">Acetoacetate-CoA ligase</fullName>
    </submittedName>
</protein>
<dbReference type="CDD" id="cd05943">
    <property type="entry name" value="AACS"/>
    <property type="match status" value="1"/>
</dbReference>
<dbReference type="STRING" id="796925.A0A137PIB1"/>
<keyword evidence="2 7" id="KW-0436">Ligase</keyword>
<gene>
    <name evidence="7" type="ORF">CONCODRAFT_45681</name>
</gene>
<dbReference type="NCBIfam" id="NF002937">
    <property type="entry name" value="PRK03584.1"/>
    <property type="match status" value="1"/>
</dbReference>
<dbReference type="GO" id="GO:0006629">
    <property type="term" value="P:lipid metabolic process"/>
    <property type="evidence" value="ECO:0007669"/>
    <property type="project" value="InterPro"/>
</dbReference>
<dbReference type="Gene3D" id="3.40.50.12780">
    <property type="entry name" value="N-terminal domain of ligase-like"/>
    <property type="match status" value="1"/>
</dbReference>
<feature type="domain" description="AMP-dependent synthetase/ligase" evidence="5">
    <location>
        <begin position="104"/>
        <end position="419"/>
    </location>
</feature>